<accession>A0A6G1L3A4</accession>
<keyword evidence="1" id="KW-0812">Transmembrane</keyword>
<sequence length="76" mass="8542">MSSQQPQQSTFSGNFIRGAGEVQDKRLWGPAKWVVQMIQYLIAIIMITMGEGIKAIFTGEKPKSRGQVKEEARKET</sequence>
<reference evidence="2" key="1">
    <citation type="journal article" date="2020" name="Stud. Mycol.">
        <title>101 Dothideomycetes genomes: a test case for predicting lifestyles and emergence of pathogens.</title>
        <authorList>
            <person name="Haridas S."/>
            <person name="Albert R."/>
            <person name="Binder M."/>
            <person name="Bloem J."/>
            <person name="Labutti K."/>
            <person name="Salamov A."/>
            <person name="Andreopoulos B."/>
            <person name="Baker S."/>
            <person name="Barry K."/>
            <person name="Bills G."/>
            <person name="Bluhm B."/>
            <person name="Cannon C."/>
            <person name="Castanera R."/>
            <person name="Culley D."/>
            <person name="Daum C."/>
            <person name="Ezra D."/>
            <person name="Gonzalez J."/>
            <person name="Henrissat B."/>
            <person name="Kuo A."/>
            <person name="Liang C."/>
            <person name="Lipzen A."/>
            <person name="Lutzoni F."/>
            <person name="Magnuson J."/>
            <person name="Mondo S."/>
            <person name="Nolan M."/>
            <person name="Ohm R."/>
            <person name="Pangilinan J."/>
            <person name="Park H.-J."/>
            <person name="Ramirez L."/>
            <person name="Alfaro M."/>
            <person name="Sun H."/>
            <person name="Tritt A."/>
            <person name="Yoshinaga Y."/>
            <person name="Zwiers L.-H."/>
            <person name="Turgeon B."/>
            <person name="Goodwin S."/>
            <person name="Spatafora J."/>
            <person name="Crous P."/>
            <person name="Grigoriev I."/>
        </authorList>
    </citation>
    <scope>NUCLEOTIDE SEQUENCE</scope>
    <source>
        <strain evidence="2">CBS 116005</strain>
    </source>
</reference>
<gene>
    <name evidence="2" type="ORF">EJ03DRAFT_329254</name>
</gene>
<name>A0A6G1L3A4_9PEZI</name>
<organism evidence="2 3">
    <name type="scientific">Teratosphaeria nubilosa</name>
    <dbReference type="NCBI Taxonomy" id="161662"/>
    <lineage>
        <taxon>Eukaryota</taxon>
        <taxon>Fungi</taxon>
        <taxon>Dikarya</taxon>
        <taxon>Ascomycota</taxon>
        <taxon>Pezizomycotina</taxon>
        <taxon>Dothideomycetes</taxon>
        <taxon>Dothideomycetidae</taxon>
        <taxon>Mycosphaerellales</taxon>
        <taxon>Teratosphaeriaceae</taxon>
        <taxon>Teratosphaeria</taxon>
    </lineage>
</organism>
<evidence type="ECO:0000313" key="3">
    <source>
        <dbReference type="Proteomes" id="UP000799436"/>
    </source>
</evidence>
<dbReference type="EMBL" id="ML995857">
    <property type="protein sequence ID" value="KAF2767347.1"/>
    <property type="molecule type" value="Genomic_DNA"/>
</dbReference>
<protein>
    <submittedName>
        <fullName evidence="2">Uncharacterized protein</fullName>
    </submittedName>
</protein>
<evidence type="ECO:0000256" key="1">
    <source>
        <dbReference type="SAM" id="Phobius"/>
    </source>
</evidence>
<evidence type="ECO:0000313" key="2">
    <source>
        <dbReference type="EMBL" id="KAF2767347.1"/>
    </source>
</evidence>
<feature type="transmembrane region" description="Helical" evidence="1">
    <location>
        <begin position="37"/>
        <end position="57"/>
    </location>
</feature>
<dbReference type="OrthoDB" id="3640831at2759"/>
<keyword evidence="1" id="KW-1133">Transmembrane helix</keyword>
<dbReference type="AlphaFoldDB" id="A0A6G1L3A4"/>
<keyword evidence="1" id="KW-0472">Membrane</keyword>
<keyword evidence="3" id="KW-1185">Reference proteome</keyword>
<dbReference type="Proteomes" id="UP000799436">
    <property type="component" value="Unassembled WGS sequence"/>
</dbReference>
<proteinExistence type="predicted"/>